<dbReference type="EMBL" id="CAJNOO010020022">
    <property type="protein sequence ID" value="CAF1531521.1"/>
    <property type="molecule type" value="Genomic_DNA"/>
</dbReference>
<feature type="non-terminal residue" evidence="2">
    <location>
        <position position="40"/>
    </location>
</feature>
<gene>
    <name evidence="2" type="ORF">RFH988_LOCUS39495</name>
</gene>
<comment type="caution">
    <text evidence="2">The sequence shown here is derived from an EMBL/GenBank/DDBJ whole genome shotgun (WGS) entry which is preliminary data.</text>
</comment>
<dbReference type="Proteomes" id="UP000663882">
    <property type="component" value="Unassembled WGS sequence"/>
</dbReference>
<evidence type="ECO:0000313" key="2">
    <source>
        <dbReference type="EMBL" id="CAF1531521.1"/>
    </source>
</evidence>
<feature type="compositionally biased region" description="Low complexity" evidence="1">
    <location>
        <begin position="18"/>
        <end position="32"/>
    </location>
</feature>
<feature type="region of interest" description="Disordered" evidence="1">
    <location>
        <begin position="13"/>
        <end position="40"/>
    </location>
</feature>
<sequence>MFIDILFRQPPRKNTVSMQQAQQMYQHQQQYQSRSNHLHH</sequence>
<evidence type="ECO:0000256" key="1">
    <source>
        <dbReference type="SAM" id="MobiDB-lite"/>
    </source>
</evidence>
<reference evidence="2" key="1">
    <citation type="submission" date="2021-02" db="EMBL/GenBank/DDBJ databases">
        <authorList>
            <person name="Nowell W R."/>
        </authorList>
    </citation>
    <scope>NUCLEOTIDE SEQUENCE</scope>
</reference>
<name>A0A815VPD5_9BILA</name>
<protein>
    <submittedName>
        <fullName evidence="2">Uncharacterized protein</fullName>
    </submittedName>
</protein>
<evidence type="ECO:0000313" key="3">
    <source>
        <dbReference type="Proteomes" id="UP000663882"/>
    </source>
</evidence>
<accession>A0A815VPD5</accession>
<dbReference type="AlphaFoldDB" id="A0A815VPD5"/>
<organism evidence="2 3">
    <name type="scientific">Rotaria sordida</name>
    <dbReference type="NCBI Taxonomy" id="392033"/>
    <lineage>
        <taxon>Eukaryota</taxon>
        <taxon>Metazoa</taxon>
        <taxon>Spiralia</taxon>
        <taxon>Gnathifera</taxon>
        <taxon>Rotifera</taxon>
        <taxon>Eurotatoria</taxon>
        <taxon>Bdelloidea</taxon>
        <taxon>Philodinida</taxon>
        <taxon>Philodinidae</taxon>
        <taxon>Rotaria</taxon>
    </lineage>
</organism>
<proteinExistence type="predicted"/>